<dbReference type="RefSeq" id="WP_397556425.1">
    <property type="nucleotide sequence ID" value="NZ_JBIQWL010000003.1"/>
</dbReference>
<keyword evidence="4 9" id="KW-0902">Two-component regulatory system</keyword>
<evidence type="ECO:0000256" key="3">
    <source>
        <dbReference type="ARBA" id="ARBA00022553"/>
    </source>
</evidence>
<evidence type="ECO:0000256" key="9">
    <source>
        <dbReference type="PIRNR" id="PIRNR006171"/>
    </source>
</evidence>
<evidence type="ECO:0000256" key="7">
    <source>
        <dbReference type="ARBA" id="ARBA00023159"/>
    </source>
</evidence>
<dbReference type="InterPro" id="IPR006793">
    <property type="entry name" value="FaeA"/>
</dbReference>
<evidence type="ECO:0000313" key="13">
    <source>
        <dbReference type="Proteomes" id="UP001610861"/>
    </source>
</evidence>
<dbReference type="Pfam" id="PF04703">
    <property type="entry name" value="FaeA"/>
    <property type="match status" value="1"/>
</dbReference>
<evidence type="ECO:0000256" key="2">
    <source>
        <dbReference type="ARBA" id="ARBA00022490"/>
    </source>
</evidence>
<dbReference type="Pfam" id="PF00072">
    <property type="entry name" value="Response_reg"/>
    <property type="match status" value="1"/>
</dbReference>
<keyword evidence="7 9" id="KW-0010">Activator</keyword>
<dbReference type="InterPro" id="IPR001789">
    <property type="entry name" value="Sig_transdc_resp-reg_receiver"/>
</dbReference>
<dbReference type="InterPro" id="IPR024187">
    <property type="entry name" value="Sig_transdc_resp-reg_cit/mal"/>
</dbReference>
<evidence type="ECO:0000256" key="5">
    <source>
        <dbReference type="ARBA" id="ARBA00023015"/>
    </source>
</evidence>
<accession>A0ABW7QA31</accession>
<dbReference type="InterPro" id="IPR011006">
    <property type="entry name" value="CheY-like_superfamily"/>
</dbReference>
<keyword evidence="5 9" id="KW-0805">Transcription regulation</keyword>
<dbReference type="SUPFAM" id="SSF52172">
    <property type="entry name" value="CheY-like"/>
    <property type="match status" value="1"/>
</dbReference>
<dbReference type="PANTHER" id="PTHR45526">
    <property type="entry name" value="TRANSCRIPTIONAL REGULATORY PROTEIN DPIA"/>
    <property type="match status" value="1"/>
</dbReference>
<organism evidence="12 13">
    <name type="scientific">Microbacterium alkaliflavum</name>
    <dbReference type="NCBI Taxonomy" id="3248839"/>
    <lineage>
        <taxon>Bacteria</taxon>
        <taxon>Bacillati</taxon>
        <taxon>Actinomycetota</taxon>
        <taxon>Actinomycetes</taxon>
        <taxon>Micrococcales</taxon>
        <taxon>Microbacteriaceae</taxon>
        <taxon>Microbacterium</taxon>
    </lineage>
</organism>
<keyword evidence="6 9" id="KW-0238">DNA-binding</keyword>
<feature type="domain" description="Response regulatory" evidence="11">
    <location>
        <begin position="3"/>
        <end position="123"/>
    </location>
</feature>
<dbReference type="Gene3D" id="1.10.10.10">
    <property type="entry name" value="Winged helix-like DNA-binding domain superfamily/Winged helix DNA-binding domain"/>
    <property type="match status" value="1"/>
</dbReference>
<dbReference type="InterPro" id="IPR051271">
    <property type="entry name" value="2C-system_Tx_regulators"/>
</dbReference>
<evidence type="ECO:0000256" key="8">
    <source>
        <dbReference type="ARBA" id="ARBA00023163"/>
    </source>
</evidence>
<gene>
    <name evidence="12" type="ORF">ACH3VR_11475</name>
</gene>
<dbReference type="PROSITE" id="PS50110">
    <property type="entry name" value="RESPONSE_REGULATORY"/>
    <property type="match status" value="1"/>
</dbReference>
<evidence type="ECO:0000256" key="4">
    <source>
        <dbReference type="ARBA" id="ARBA00023012"/>
    </source>
</evidence>
<keyword evidence="13" id="KW-1185">Reference proteome</keyword>
<keyword evidence="8 9" id="KW-0804">Transcription</keyword>
<evidence type="ECO:0000259" key="11">
    <source>
        <dbReference type="PROSITE" id="PS50110"/>
    </source>
</evidence>
<feature type="modified residue" description="4-aspartylphosphate" evidence="10">
    <location>
        <position position="58"/>
    </location>
</feature>
<evidence type="ECO:0000256" key="10">
    <source>
        <dbReference type="PROSITE-ProRule" id="PRU00169"/>
    </source>
</evidence>
<dbReference type="InterPro" id="IPR036390">
    <property type="entry name" value="WH_DNA-bd_sf"/>
</dbReference>
<dbReference type="Gene3D" id="3.40.50.2300">
    <property type="match status" value="1"/>
</dbReference>
<reference evidence="12 13" key="1">
    <citation type="submission" date="2024-09" db="EMBL/GenBank/DDBJ databases">
        <authorList>
            <person name="Pan X."/>
        </authorList>
    </citation>
    <scope>NUCLEOTIDE SEQUENCE [LARGE SCALE GENOMIC DNA]</scope>
    <source>
        <strain evidence="12 13">B2969</strain>
    </source>
</reference>
<name>A0ABW7QA31_9MICO</name>
<dbReference type="SUPFAM" id="SSF46785">
    <property type="entry name" value="Winged helix' DNA-binding domain"/>
    <property type="match status" value="1"/>
</dbReference>
<evidence type="ECO:0000256" key="6">
    <source>
        <dbReference type="ARBA" id="ARBA00023125"/>
    </source>
</evidence>
<protein>
    <recommendedName>
        <fullName evidence="9">Transcriptional regulatory protein</fullName>
    </recommendedName>
</protein>
<comment type="subcellular location">
    <subcellularLocation>
        <location evidence="1 9">Cytoplasm</location>
    </subcellularLocation>
</comment>
<comment type="caution">
    <text evidence="12">The sequence shown here is derived from an EMBL/GenBank/DDBJ whole genome shotgun (WGS) entry which is preliminary data.</text>
</comment>
<dbReference type="SMART" id="SM00448">
    <property type="entry name" value="REC"/>
    <property type="match status" value="1"/>
</dbReference>
<dbReference type="EMBL" id="JBIQWL010000003">
    <property type="protein sequence ID" value="MFH8250978.1"/>
    <property type="molecule type" value="Genomic_DNA"/>
</dbReference>
<dbReference type="Proteomes" id="UP001610861">
    <property type="component" value="Unassembled WGS sequence"/>
</dbReference>
<keyword evidence="3 10" id="KW-0597">Phosphoprotein</keyword>
<dbReference type="InterPro" id="IPR036388">
    <property type="entry name" value="WH-like_DNA-bd_sf"/>
</dbReference>
<evidence type="ECO:0000313" key="12">
    <source>
        <dbReference type="EMBL" id="MFH8250978.1"/>
    </source>
</evidence>
<sequence>MISVLLVDDDALTLELHRSYLARIEGFQVVAECTGARAALTAILEQPPPGGIDLVLLDMTMPDGTGLDVLRRVRARAGDVDVIAVTGVRDAEVVRQMASLGVAQYLVKPFTFGVFRERLEQYRAFRQRAQDAAGEATQAEIDALLGSMRVSAAAPLPKGLSAQSLQLVSDDVRTRGPVTASEAAERLGMSRVAARRYLEHLVEAGRLERSARYGTPGRPQSEYRWRG</sequence>
<dbReference type="PANTHER" id="PTHR45526:SF1">
    <property type="entry name" value="TRANSCRIPTIONAL REGULATORY PROTEIN DCUR-RELATED"/>
    <property type="match status" value="1"/>
</dbReference>
<keyword evidence="2 9" id="KW-0963">Cytoplasm</keyword>
<evidence type="ECO:0000256" key="1">
    <source>
        <dbReference type="ARBA" id="ARBA00004496"/>
    </source>
</evidence>
<dbReference type="PIRSF" id="PIRSF006171">
    <property type="entry name" value="RR_citrat_malat"/>
    <property type="match status" value="1"/>
</dbReference>
<proteinExistence type="predicted"/>